<keyword evidence="2" id="KW-1185">Reference proteome</keyword>
<proteinExistence type="predicted"/>
<name>A0ABP7Q6W3_9GAMM</name>
<protein>
    <submittedName>
        <fullName evidence="1">Uncharacterized protein</fullName>
    </submittedName>
</protein>
<dbReference type="Proteomes" id="UP001501337">
    <property type="component" value="Unassembled WGS sequence"/>
</dbReference>
<dbReference type="RefSeq" id="WP_344809347.1">
    <property type="nucleotide sequence ID" value="NZ_BAABBO010000021.1"/>
</dbReference>
<dbReference type="EMBL" id="BAABBO010000021">
    <property type="protein sequence ID" value="GAA3977508.1"/>
    <property type="molecule type" value="Genomic_DNA"/>
</dbReference>
<evidence type="ECO:0000313" key="2">
    <source>
        <dbReference type="Proteomes" id="UP001501337"/>
    </source>
</evidence>
<comment type="caution">
    <text evidence="1">The sequence shown here is derived from an EMBL/GenBank/DDBJ whole genome shotgun (WGS) entry which is preliminary data.</text>
</comment>
<sequence>MTSLDSKMIVETTLKLPNGLLLRAQKYAEKQGTTITALIREHLVNIVEAEQDALLFFSLGKLSKEKAIEALGLRDYAQLLVLMGESDLPLPKRPSDNLDQQVEIFEQLWLMR</sequence>
<reference evidence="2" key="1">
    <citation type="journal article" date="2019" name="Int. J. Syst. Evol. Microbiol.">
        <title>The Global Catalogue of Microorganisms (GCM) 10K type strain sequencing project: providing services to taxonomists for standard genome sequencing and annotation.</title>
        <authorList>
            <consortium name="The Broad Institute Genomics Platform"/>
            <consortium name="The Broad Institute Genome Sequencing Center for Infectious Disease"/>
            <person name="Wu L."/>
            <person name="Ma J."/>
        </authorList>
    </citation>
    <scope>NUCLEOTIDE SEQUENCE [LARGE SCALE GENOMIC DNA]</scope>
    <source>
        <strain evidence="2">JCM 17555</strain>
    </source>
</reference>
<gene>
    <name evidence="1" type="ORF">GCM10022278_37840</name>
</gene>
<accession>A0ABP7Q6W3</accession>
<organism evidence="1 2">
    <name type="scientific">Allohahella marinimesophila</name>
    <dbReference type="NCBI Taxonomy" id="1054972"/>
    <lineage>
        <taxon>Bacteria</taxon>
        <taxon>Pseudomonadati</taxon>
        <taxon>Pseudomonadota</taxon>
        <taxon>Gammaproteobacteria</taxon>
        <taxon>Oceanospirillales</taxon>
        <taxon>Hahellaceae</taxon>
        <taxon>Allohahella</taxon>
    </lineage>
</organism>
<evidence type="ECO:0000313" key="1">
    <source>
        <dbReference type="EMBL" id="GAA3977508.1"/>
    </source>
</evidence>